<sequence>MVEYEGDNSVMLEQMEEPTEGSGNLGDWSKIRFKSIAGVSPVEARVGVKGTSGGGSDLGCSDSERNGATEGLGGATVSRVLPVVRVKQVLMTNWVEDRKFAIVIACSIKIIIDGRGRRPSENSLPVSSWNSGRGDGRRGLLRVRFLSTGSRAREDVGGPTPMPGQFLQKMVTVAACNAFKGHPGGSIDPMRIPRMPDVTNPIGG</sequence>
<evidence type="ECO:0000256" key="1">
    <source>
        <dbReference type="SAM" id="MobiDB-lite"/>
    </source>
</evidence>
<dbReference type="Proteomes" id="UP000887013">
    <property type="component" value="Unassembled WGS sequence"/>
</dbReference>
<dbReference type="EMBL" id="BMAW01103067">
    <property type="protein sequence ID" value="GFT07103.1"/>
    <property type="molecule type" value="Genomic_DNA"/>
</dbReference>
<name>A0A8X6TE85_NEPPI</name>
<dbReference type="AlphaFoldDB" id="A0A8X6TE85"/>
<gene>
    <name evidence="2" type="ORF">NPIL_73821</name>
</gene>
<comment type="caution">
    <text evidence="2">The sequence shown here is derived from an EMBL/GenBank/DDBJ whole genome shotgun (WGS) entry which is preliminary data.</text>
</comment>
<evidence type="ECO:0000313" key="2">
    <source>
        <dbReference type="EMBL" id="GFT07103.1"/>
    </source>
</evidence>
<protein>
    <submittedName>
        <fullName evidence="2">Uncharacterized protein</fullName>
    </submittedName>
</protein>
<keyword evidence="3" id="KW-1185">Reference proteome</keyword>
<evidence type="ECO:0000313" key="3">
    <source>
        <dbReference type="Proteomes" id="UP000887013"/>
    </source>
</evidence>
<organism evidence="2 3">
    <name type="scientific">Nephila pilipes</name>
    <name type="common">Giant wood spider</name>
    <name type="synonym">Nephila maculata</name>
    <dbReference type="NCBI Taxonomy" id="299642"/>
    <lineage>
        <taxon>Eukaryota</taxon>
        <taxon>Metazoa</taxon>
        <taxon>Ecdysozoa</taxon>
        <taxon>Arthropoda</taxon>
        <taxon>Chelicerata</taxon>
        <taxon>Arachnida</taxon>
        <taxon>Araneae</taxon>
        <taxon>Araneomorphae</taxon>
        <taxon>Entelegynae</taxon>
        <taxon>Araneoidea</taxon>
        <taxon>Nephilidae</taxon>
        <taxon>Nephila</taxon>
    </lineage>
</organism>
<reference evidence="2" key="1">
    <citation type="submission" date="2020-08" db="EMBL/GenBank/DDBJ databases">
        <title>Multicomponent nature underlies the extraordinary mechanical properties of spider dragline silk.</title>
        <authorList>
            <person name="Kono N."/>
            <person name="Nakamura H."/>
            <person name="Mori M."/>
            <person name="Yoshida Y."/>
            <person name="Ohtoshi R."/>
            <person name="Malay A.D."/>
            <person name="Moran D.A.P."/>
            <person name="Tomita M."/>
            <person name="Numata K."/>
            <person name="Arakawa K."/>
        </authorList>
    </citation>
    <scope>NUCLEOTIDE SEQUENCE</scope>
</reference>
<feature type="region of interest" description="Disordered" evidence="1">
    <location>
        <begin position="1"/>
        <end position="24"/>
    </location>
</feature>
<accession>A0A8X6TE85</accession>
<proteinExistence type="predicted"/>
<feature type="region of interest" description="Disordered" evidence="1">
    <location>
        <begin position="48"/>
        <end position="72"/>
    </location>
</feature>